<dbReference type="GO" id="GO:0016020">
    <property type="term" value="C:membrane"/>
    <property type="evidence" value="ECO:0007669"/>
    <property type="project" value="TreeGrafter"/>
</dbReference>
<dbReference type="GO" id="GO:0004222">
    <property type="term" value="F:metalloendopeptidase activity"/>
    <property type="evidence" value="ECO:0007669"/>
    <property type="project" value="InterPro"/>
</dbReference>
<evidence type="ECO:0000256" key="2">
    <source>
        <dbReference type="ARBA" id="ARBA00022723"/>
    </source>
</evidence>
<dbReference type="Proteomes" id="UP000193303">
    <property type="component" value="Unassembled WGS sequence"/>
</dbReference>
<dbReference type="STRING" id="1931275.BV914_07005"/>
<proteinExistence type="inferred from homology"/>
<keyword evidence="4 6" id="KW-0862">Zinc</keyword>
<dbReference type="OrthoDB" id="9810445at2"/>
<gene>
    <name evidence="10" type="ORF">BV912_05415</name>
</gene>
<reference evidence="11" key="1">
    <citation type="submission" date="2017-01" db="EMBL/GenBank/DDBJ databases">
        <authorList>
            <person name="Mah S.A."/>
            <person name="Swanson W.J."/>
            <person name="Moy G.W."/>
            <person name="Vacquier V.D."/>
        </authorList>
    </citation>
    <scope>NUCLEOTIDE SEQUENCE [LARGE SCALE GENOMIC DNA]</scope>
    <source>
        <strain evidence="11">124861</strain>
    </source>
</reference>
<evidence type="ECO:0000259" key="9">
    <source>
        <dbReference type="Pfam" id="PF23368"/>
    </source>
</evidence>
<comment type="similarity">
    <text evidence="6">Belongs to the peptidase M48 family.</text>
</comment>
<feature type="transmembrane region" description="Helical" evidence="7">
    <location>
        <begin position="98"/>
        <end position="118"/>
    </location>
</feature>
<dbReference type="GO" id="GO:0051603">
    <property type="term" value="P:proteolysis involved in protein catabolic process"/>
    <property type="evidence" value="ECO:0007669"/>
    <property type="project" value="TreeGrafter"/>
</dbReference>
<dbReference type="Gene3D" id="3.30.2010.10">
    <property type="entry name" value="Metalloproteases ('zincins'), catalytic domain"/>
    <property type="match status" value="1"/>
</dbReference>
<keyword evidence="7" id="KW-0472">Membrane</keyword>
<dbReference type="InterPro" id="IPR055518">
    <property type="entry name" value="DUF7092"/>
</dbReference>
<evidence type="ECO:0000256" key="5">
    <source>
        <dbReference type="ARBA" id="ARBA00023049"/>
    </source>
</evidence>
<evidence type="ECO:0000313" key="10">
    <source>
        <dbReference type="EMBL" id="OSI22409.1"/>
    </source>
</evidence>
<feature type="domain" description="Peptidase M48" evidence="8">
    <location>
        <begin position="188"/>
        <end position="331"/>
    </location>
</feature>
<keyword evidence="7" id="KW-1133">Transmembrane helix</keyword>
<evidence type="ECO:0000256" key="1">
    <source>
        <dbReference type="ARBA" id="ARBA00022670"/>
    </source>
</evidence>
<dbReference type="PANTHER" id="PTHR22726:SF1">
    <property type="entry name" value="METALLOENDOPEPTIDASE OMA1, MITOCHONDRIAL"/>
    <property type="match status" value="1"/>
</dbReference>
<dbReference type="EMBL" id="MTAB01000009">
    <property type="protein sequence ID" value="OSI22409.1"/>
    <property type="molecule type" value="Genomic_DNA"/>
</dbReference>
<comment type="caution">
    <text evidence="10">The sequence shown here is derived from an EMBL/GenBank/DDBJ whole genome shotgun (WGS) entry which is preliminary data.</text>
</comment>
<comment type="cofactor">
    <cofactor evidence="6">
        <name>Zn(2+)</name>
        <dbReference type="ChEBI" id="CHEBI:29105"/>
    </cofactor>
    <text evidence="6">Binds 1 zinc ion per subunit.</text>
</comment>
<dbReference type="AlphaFoldDB" id="A0A1X3DJ98"/>
<evidence type="ECO:0000256" key="4">
    <source>
        <dbReference type="ARBA" id="ARBA00022833"/>
    </source>
</evidence>
<keyword evidence="5 6" id="KW-0482">Metalloprotease</keyword>
<dbReference type="Pfam" id="PF23368">
    <property type="entry name" value="DUF7092"/>
    <property type="match status" value="1"/>
</dbReference>
<dbReference type="CDD" id="cd07332">
    <property type="entry name" value="M48C_Oma1_like"/>
    <property type="match status" value="1"/>
</dbReference>
<organism evidence="10 11">
    <name type="scientific">Neisseria dumasiana</name>
    <dbReference type="NCBI Taxonomy" id="1931275"/>
    <lineage>
        <taxon>Bacteria</taxon>
        <taxon>Pseudomonadati</taxon>
        <taxon>Pseudomonadota</taxon>
        <taxon>Betaproteobacteria</taxon>
        <taxon>Neisseriales</taxon>
        <taxon>Neisseriaceae</taxon>
        <taxon>Neisseria</taxon>
    </lineage>
</organism>
<feature type="domain" description="DUF7092" evidence="9">
    <location>
        <begin position="5"/>
        <end position="78"/>
    </location>
</feature>
<evidence type="ECO:0000313" key="11">
    <source>
        <dbReference type="Proteomes" id="UP000193303"/>
    </source>
</evidence>
<evidence type="ECO:0000256" key="3">
    <source>
        <dbReference type="ARBA" id="ARBA00022801"/>
    </source>
</evidence>
<dbReference type="InterPro" id="IPR001915">
    <property type="entry name" value="Peptidase_M48"/>
</dbReference>
<dbReference type="RefSeq" id="WP_085358954.1">
    <property type="nucleotide sequence ID" value="NZ_MTAB01000009.1"/>
</dbReference>
<protein>
    <submittedName>
        <fullName evidence="10">Uncharacterized protein</fullName>
    </submittedName>
</protein>
<evidence type="ECO:0000256" key="6">
    <source>
        <dbReference type="RuleBase" id="RU003983"/>
    </source>
</evidence>
<dbReference type="InterPro" id="IPR051156">
    <property type="entry name" value="Mito/Outer_Membr_Metalloprot"/>
</dbReference>
<evidence type="ECO:0000256" key="7">
    <source>
        <dbReference type="SAM" id="Phobius"/>
    </source>
</evidence>
<keyword evidence="7" id="KW-0812">Transmembrane</keyword>
<name>A0A1X3DJ98_9NEIS</name>
<sequence length="334" mass="37198">MSQSLTVNYYDGKRNVAHQAEISLDGDKLRVVYNGGQTAEYPLHSIAYMAGVGGVLPALELPGDARIEFLNHDVPHWLPLQNKTMLKQVGRLEKSWKWAVFSLVAMVCVVAVVFKWGIPAAAYHAAHHLPEKTLHSVGNQAEEIILELTAETKLPAKRQKEISDLYYKKLKPEHPAKLLFRDGSGLGANAFAIPNNTIMLTDALVELAKHDHEILAVLAHEQGHLKERHSLQQALRGIGISVFLLALTGDATDFLDGLPVVFATAQYSQEFELEADLHAVNELKRLNIPPKHLADFLQRLHKSHGHDEENPVENILSTHPITSERVKQVEQHAK</sequence>
<keyword evidence="3 6" id="KW-0378">Hydrolase</keyword>
<dbReference type="Pfam" id="PF01435">
    <property type="entry name" value="Peptidase_M48"/>
    <property type="match status" value="1"/>
</dbReference>
<keyword evidence="1 6" id="KW-0645">Protease</keyword>
<evidence type="ECO:0000259" key="8">
    <source>
        <dbReference type="Pfam" id="PF01435"/>
    </source>
</evidence>
<accession>A0A1X3DJ98</accession>
<dbReference type="GO" id="GO:0046872">
    <property type="term" value="F:metal ion binding"/>
    <property type="evidence" value="ECO:0007669"/>
    <property type="project" value="UniProtKB-KW"/>
</dbReference>
<keyword evidence="2" id="KW-0479">Metal-binding</keyword>
<dbReference type="PANTHER" id="PTHR22726">
    <property type="entry name" value="METALLOENDOPEPTIDASE OMA1"/>
    <property type="match status" value="1"/>
</dbReference>